<dbReference type="InterPro" id="IPR025558">
    <property type="entry name" value="DUF4283"/>
</dbReference>
<proteinExistence type="predicted"/>
<dbReference type="PANTHER" id="PTHR31286">
    <property type="entry name" value="GLYCINE-RICH CELL WALL STRUCTURAL PROTEIN 1.8-LIKE"/>
    <property type="match status" value="1"/>
</dbReference>
<accession>A0AAV1DCK2</accession>
<organism evidence="4 5">
    <name type="scientific">Oldenlandia corymbosa var. corymbosa</name>
    <dbReference type="NCBI Taxonomy" id="529605"/>
    <lineage>
        <taxon>Eukaryota</taxon>
        <taxon>Viridiplantae</taxon>
        <taxon>Streptophyta</taxon>
        <taxon>Embryophyta</taxon>
        <taxon>Tracheophyta</taxon>
        <taxon>Spermatophyta</taxon>
        <taxon>Magnoliopsida</taxon>
        <taxon>eudicotyledons</taxon>
        <taxon>Gunneridae</taxon>
        <taxon>Pentapetalae</taxon>
        <taxon>asterids</taxon>
        <taxon>lamiids</taxon>
        <taxon>Gentianales</taxon>
        <taxon>Rubiaceae</taxon>
        <taxon>Rubioideae</taxon>
        <taxon>Spermacoceae</taxon>
        <taxon>Hedyotis-Oldenlandia complex</taxon>
        <taxon>Oldenlandia</taxon>
    </lineage>
</organism>
<reference evidence="4" key="1">
    <citation type="submission" date="2023-03" db="EMBL/GenBank/DDBJ databases">
        <authorList>
            <person name="Julca I."/>
        </authorList>
    </citation>
    <scope>NUCLEOTIDE SEQUENCE</scope>
</reference>
<dbReference type="InterPro" id="IPR040256">
    <property type="entry name" value="At4g02000-like"/>
</dbReference>
<dbReference type="Proteomes" id="UP001161247">
    <property type="component" value="Chromosome 5"/>
</dbReference>
<gene>
    <name evidence="4" type="ORF">OLC1_LOCUS14267</name>
</gene>
<sequence length="403" mass="45515">MEADLENPFSRLSLDQRESRIVEPEKNATPDYDHEKALVGKLLTNRILGHNTIVQKVRKFWNLKGNLTTSALGDNTLLFCFSNLLDKKGVLAGAPWFVEDHLLILKEDTANVIAQNHQFTHSPLWVQLHGLPVGLMSKSFATTASNNIGWFMEVFCDSEGSCIGRFLQIKVIIDVRQPLMRVTTVNNDGLPLRIKLRYERMSDFYYFCGVIVHEHGKCDLNFASNTSSSGPFEFGPFLTADPFRNPFPEKRSQSSRKERPIPSVPPKTASPTSNHNTAKTFALQGQHPNPPSLNHLQQNPPQTLALHKSVSSNLHILSGTLFPPVDRNLYPTETRIHHSHHSHSLLSQFCLTFVSSQIHSELLQALYRRFECHNNRTYSRVTSSLLAKPKSSLKPPPKKPQKT</sequence>
<dbReference type="InterPro" id="IPR025836">
    <property type="entry name" value="Zn_knuckle_CX2CX4HX4C"/>
</dbReference>
<dbReference type="Pfam" id="PF14111">
    <property type="entry name" value="DUF4283"/>
    <property type="match status" value="1"/>
</dbReference>
<dbReference type="AlphaFoldDB" id="A0AAV1DCK2"/>
<evidence type="ECO:0000259" key="2">
    <source>
        <dbReference type="Pfam" id="PF14111"/>
    </source>
</evidence>
<dbReference type="Pfam" id="PF14392">
    <property type="entry name" value="zf-CCHC_4"/>
    <property type="match status" value="1"/>
</dbReference>
<feature type="region of interest" description="Disordered" evidence="1">
    <location>
        <begin position="245"/>
        <end position="276"/>
    </location>
</feature>
<name>A0AAV1DCK2_OLDCO</name>
<evidence type="ECO:0000259" key="3">
    <source>
        <dbReference type="Pfam" id="PF14392"/>
    </source>
</evidence>
<dbReference type="PANTHER" id="PTHR31286:SF167">
    <property type="entry name" value="OS09G0268800 PROTEIN"/>
    <property type="match status" value="1"/>
</dbReference>
<feature type="domain" description="Zinc knuckle CX2CX4HX4C" evidence="3">
    <location>
        <begin position="173"/>
        <end position="219"/>
    </location>
</feature>
<protein>
    <submittedName>
        <fullName evidence="4">OLC1v1004569C1</fullName>
    </submittedName>
</protein>
<feature type="domain" description="DUF4283" evidence="2">
    <location>
        <begin position="33"/>
        <end position="106"/>
    </location>
</feature>
<keyword evidence="5" id="KW-1185">Reference proteome</keyword>
<feature type="compositionally biased region" description="Basic and acidic residues" evidence="1">
    <location>
        <begin position="247"/>
        <end position="260"/>
    </location>
</feature>
<evidence type="ECO:0000256" key="1">
    <source>
        <dbReference type="SAM" id="MobiDB-lite"/>
    </source>
</evidence>
<evidence type="ECO:0000313" key="4">
    <source>
        <dbReference type="EMBL" id="CAI9105607.1"/>
    </source>
</evidence>
<dbReference type="EMBL" id="OX459122">
    <property type="protein sequence ID" value="CAI9105607.1"/>
    <property type="molecule type" value="Genomic_DNA"/>
</dbReference>
<evidence type="ECO:0000313" key="5">
    <source>
        <dbReference type="Proteomes" id="UP001161247"/>
    </source>
</evidence>